<proteinExistence type="predicted"/>
<evidence type="ECO:0000256" key="1">
    <source>
        <dbReference type="SAM" id="Phobius"/>
    </source>
</evidence>
<feature type="transmembrane region" description="Helical" evidence="1">
    <location>
        <begin position="81"/>
        <end position="106"/>
    </location>
</feature>
<reference evidence="2 3" key="1">
    <citation type="submission" date="2018-03" db="EMBL/GenBank/DDBJ databases">
        <title>Genomic Encyclopedia of Type Strains, Phase III (KMG-III): the genomes of soil and plant-associated and newly described type strains.</title>
        <authorList>
            <person name="Whitman W."/>
        </authorList>
    </citation>
    <scope>NUCLEOTIDE SEQUENCE [LARGE SCALE GENOMIC DNA]</scope>
    <source>
        <strain evidence="2 3">CGMCC 1.12484</strain>
    </source>
</reference>
<dbReference type="Pfam" id="PF14017">
    <property type="entry name" value="DUF4233"/>
    <property type="match status" value="1"/>
</dbReference>
<dbReference type="InterPro" id="IPR025327">
    <property type="entry name" value="DUF4233"/>
</dbReference>
<sequence>MSESQPGRARRVRSVTELLLSIVLALEAIVVFFVTLTVYGLDVLDPVTAFVSGAVLVVLLMATALLLRYPWGIWLGWALQVVLLASGALLPALYFVAAIFIAMWVYCFIRGRQIDRGRAAQQ</sequence>
<feature type="transmembrane region" description="Helical" evidence="1">
    <location>
        <begin position="47"/>
        <end position="69"/>
    </location>
</feature>
<name>A0A2T0VIS0_9MICO</name>
<dbReference type="OrthoDB" id="3267755at2"/>
<evidence type="ECO:0000313" key="3">
    <source>
        <dbReference type="Proteomes" id="UP000237983"/>
    </source>
</evidence>
<feature type="transmembrane region" description="Helical" evidence="1">
    <location>
        <begin position="18"/>
        <end position="41"/>
    </location>
</feature>
<keyword evidence="1" id="KW-0472">Membrane</keyword>
<dbReference type="AlphaFoldDB" id="A0A2T0VIS0"/>
<keyword evidence="1" id="KW-0812">Transmembrane</keyword>
<dbReference type="RefSeq" id="WP_106209041.1">
    <property type="nucleotide sequence ID" value="NZ_PVTL01000001.1"/>
</dbReference>
<protein>
    <submittedName>
        <fullName evidence="2">Uncharacterized protein DUF4233</fullName>
    </submittedName>
</protein>
<evidence type="ECO:0000313" key="2">
    <source>
        <dbReference type="EMBL" id="PRY70130.1"/>
    </source>
</evidence>
<gene>
    <name evidence="2" type="ORF">B0I08_101257</name>
</gene>
<dbReference type="EMBL" id="PVTL01000001">
    <property type="protein sequence ID" value="PRY70130.1"/>
    <property type="molecule type" value="Genomic_DNA"/>
</dbReference>
<accession>A0A2T0VIS0</accession>
<dbReference type="Proteomes" id="UP000237983">
    <property type="component" value="Unassembled WGS sequence"/>
</dbReference>
<keyword evidence="1" id="KW-1133">Transmembrane helix</keyword>
<comment type="caution">
    <text evidence="2">The sequence shown here is derived from an EMBL/GenBank/DDBJ whole genome shotgun (WGS) entry which is preliminary data.</text>
</comment>
<keyword evidence="3" id="KW-1185">Reference proteome</keyword>
<organism evidence="2 3">
    <name type="scientific">Glaciihabitans tibetensis</name>
    <dbReference type="NCBI Taxonomy" id="1266600"/>
    <lineage>
        <taxon>Bacteria</taxon>
        <taxon>Bacillati</taxon>
        <taxon>Actinomycetota</taxon>
        <taxon>Actinomycetes</taxon>
        <taxon>Micrococcales</taxon>
        <taxon>Microbacteriaceae</taxon>
        <taxon>Glaciihabitans</taxon>
    </lineage>
</organism>